<keyword evidence="2" id="KW-1185">Reference proteome</keyword>
<dbReference type="HOGENOM" id="CLU_3186577_0_0_9"/>
<sequence>MQYTKFFVFAINKKISHPQKGMRDSISACASFAKQEMRIYGLWGNG</sequence>
<evidence type="ECO:0000313" key="2">
    <source>
        <dbReference type="Proteomes" id="UP000004121"/>
    </source>
</evidence>
<proteinExistence type="predicted"/>
<protein>
    <submittedName>
        <fullName evidence="1">Uncharacterized protein</fullName>
    </submittedName>
</protein>
<evidence type="ECO:0000313" key="1">
    <source>
        <dbReference type="EMBL" id="EEJ50450.1"/>
    </source>
</evidence>
<comment type="caution">
    <text evidence="1">The sequence shown here is derived from an EMBL/GenBank/DDBJ whole genome shotgun (WGS) entry which is preliminary data.</text>
</comment>
<dbReference type="STRING" id="585501.HMPREF6123_2259"/>
<dbReference type="EMBL" id="ACKX01000213">
    <property type="protein sequence ID" value="EEJ50450.1"/>
    <property type="molecule type" value="Genomic_DNA"/>
</dbReference>
<organism evidence="1 2">
    <name type="scientific">Oribacterium sinus F0268</name>
    <dbReference type="NCBI Taxonomy" id="585501"/>
    <lineage>
        <taxon>Bacteria</taxon>
        <taxon>Bacillati</taxon>
        <taxon>Bacillota</taxon>
        <taxon>Clostridia</taxon>
        <taxon>Lachnospirales</taxon>
        <taxon>Lachnospiraceae</taxon>
        <taxon>Oribacterium</taxon>
    </lineage>
</organism>
<dbReference type="InParanoid" id="C2L0J0"/>
<reference evidence="1 2" key="1">
    <citation type="submission" date="2009-04" db="EMBL/GenBank/DDBJ databases">
        <authorList>
            <person name="Qin X."/>
            <person name="Bachman B."/>
            <person name="Battles P."/>
            <person name="Bell A."/>
            <person name="Bess C."/>
            <person name="Bickham C."/>
            <person name="Chaboub L."/>
            <person name="Chen D."/>
            <person name="Coyle M."/>
            <person name="Deiros D.R."/>
            <person name="Dinh H."/>
            <person name="Forbes L."/>
            <person name="Fowler G."/>
            <person name="Francisco L."/>
            <person name="Fu Q."/>
            <person name="Gubbala S."/>
            <person name="Hale W."/>
            <person name="Han Y."/>
            <person name="Hemphill L."/>
            <person name="Highlander S.K."/>
            <person name="Hirani K."/>
            <person name="Hogues M."/>
            <person name="Jackson L."/>
            <person name="Jakkamsetti A."/>
            <person name="Javaid M."/>
            <person name="Jiang H."/>
            <person name="Korchina V."/>
            <person name="Kovar C."/>
            <person name="Lara F."/>
            <person name="Lee S."/>
            <person name="Mata R."/>
            <person name="Mathew T."/>
            <person name="Moen C."/>
            <person name="Morales K."/>
            <person name="Munidasa M."/>
            <person name="Nazareth L."/>
            <person name="Ngo R."/>
            <person name="Nguyen L."/>
            <person name="Okwuonu G."/>
            <person name="Ongeri F."/>
            <person name="Patil S."/>
            <person name="Petrosino J."/>
            <person name="Pham C."/>
            <person name="Pham P."/>
            <person name="Pu L.-L."/>
            <person name="Puazo M."/>
            <person name="Raj R."/>
            <person name="Reid J."/>
            <person name="Rouhana J."/>
            <person name="Saada N."/>
            <person name="Shang Y."/>
            <person name="Simmons D."/>
            <person name="Thornton R."/>
            <person name="Warren J."/>
            <person name="Weissenberger G."/>
            <person name="Zhang J."/>
            <person name="Zhang L."/>
            <person name="Zhou C."/>
            <person name="Zhu D."/>
            <person name="Muzny D."/>
            <person name="Worley K."/>
            <person name="Gibbs R."/>
        </authorList>
    </citation>
    <scope>NUCLEOTIDE SEQUENCE [LARGE SCALE GENOMIC DNA]</scope>
    <source>
        <strain evidence="1 2">F0268</strain>
    </source>
</reference>
<accession>C2L0J0</accession>
<name>C2L0J0_9FIRM</name>
<gene>
    <name evidence="1" type="ORF">HMPREF6123_2259</name>
</gene>
<dbReference type="AlphaFoldDB" id="C2L0J0"/>
<dbReference type="Proteomes" id="UP000004121">
    <property type="component" value="Unassembled WGS sequence"/>
</dbReference>